<accession>A0A9N7RA88</accession>
<proteinExistence type="predicted"/>
<feature type="region of interest" description="Disordered" evidence="1">
    <location>
        <begin position="325"/>
        <end position="347"/>
    </location>
</feature>
<dbReference type="InterPro" id="IPR054722">
    <property type="entry name" value="PolX-like_BBD"/>
</dbReference>
<name>A0A9N7RA88_STRHE</name>
<dbReference type="Pfam" id="PF22936">
    <property type="entry name" value="Pol_BBD"/>
    <property type="match status" value="1"/>
</dbReference>
<organism evidence="3 4">
    <name type="scientific">Striga hermonthica</name>
    <name type="common">Purple witchweed</name>
    <name type="synonym">Buchnera hermonthica</name>
    <dbReference type="NCBI Taxonomy" id="68872"/>
    <lineage>
        <taxon>Eukaryota</taxon>
        <taxon>Viridiplantae</taxon>
        <taxon>Streptophyta</taxon>
        <taxon>Embryophyta</taxon>
        <taxon>Tracheophyta</taxon>
        <taxon>Spermatophyta</taxon>
        <taxon>Magnoliopsida</taxon>
        <taxon>eudicotyledons</taxon>
        <taxon>Gunneridae</taxon>
        <taxon>Pentapetalae</taxon>
        <taxon>asterids</taxon>
        <taxon>lamiids</taxon>
        <taxon>Lamiales</taxon>
        <taxon>Orobanchaceae</taxon>
        <taxon>Buchnereae</taxon>
        <taxon>Striga</taxon>
    </lineage>
</organism>
<dbReference type="Gene3D" id="4.10.60.10">
    <property type="entry name" value="Zinc finger, CCHC-type"/>
    <property type="match status" value="1"/>
</dbReference>
<dbReference type="InterPro" id="IPR036875">
    <property type="entry name" value="Znf_CCHC_sf"/>
</dbReference>
<evidence type="ECO:0000256" key="1">
    <source>
        <dbReference type="SAM" id="MobiDB-lite"/>
    </source>
</evidence>
<dbReference type="SUPFAM" id="SSF57756">
    <property type="entry name" value="Retrovirus zinc finger-like domains"/>
    <property type="match status" value="1"/>
</dbReference>
<dbReference type="PANTHER" id="PTHR35317">
    <property type="entry name" value="OS04G0629600 PROTEIN"/>
    <property type="match status" value="1"/>
</dbReference>
<dbReference type="EMBL" id="CACSLK010018944">
    <property type="protein sequence ID" value="CAA0819381.1"/>
    <property type="molecule type" value="Genomic_DNA"/>
</dbReference>
<evidence type="ECO:0000259" key="2">
    <source>
        <dbReference type="Pfam" id="PF22936"/>
    </source>
</evidence>
<feature type="non-terminal residue" evidence="3">
    <location>
        <position position="1"/>
    </location>
</feature>
<keyword evidence="4" id="KW-1185">Reference proteome</keyword>
<protein>
    <recommendedName>
        <fullName evidence="2">Retrovirus-related Pol polyprotein from transposon TNT 1-94-like beta-barrel domain-containing protein</fullName>
    </recommendedName>
</protein>
<reference evidence="3" key="1">
    <citation type="submission" date="2019-12" db="EMBL/GenBank/DDBJ databases">
        <authorList>
            <person name="Scholes J."/>
        </authorList>
    </citation>
    <scope>NUCLEOTIDE SEQUENCE</scope>
</reference>
<dbReference type="PANTHER" id="PTHR35317:SF23">
    <property type="entry name" value="OS04G0629600 PROTEIN"/>
    <property type="match status" value="1"/>
</dbReference>
<feature type="non-terminal residue" evidence="3">
    <location>
        <position position="428"/>
    </location>
</feature>
<evidence type="ECO:0000313" key="3">
    <source>
        <dbReference type="EMBL" id="CAA0819381.1"/>
    </source>
</evidence>
<feature type="domain" description="Retrovirus-related Pol polyprotein from transposon TNT 1-94-like beta-barrel" evidence="2">
    <location>
        <begin position="388"/>
        <end position="428"/>
    </location>
</feature>
<dbReference type="OrthoDB" id="1931687at2759"/>
<comment type="caution">
    <text evidence="3">The sequence shown here is derived from an EMBL/GenBank/DDBJ whole genome shotgun (WGS) entry which is preliminary data.</text>
</comment>
<dbReference type="AlphaFoldDB" id="A0A9N7RA88"/>
<gene>
    <name evidence="3" type="ORF">SHERM_17853</name>
</gene>
<dbReference type="GO" id="GO:0003676">
    <property type="term" value="F:nucleic acid binding"/>
    <property type="evidence" value="ECO:0007669"/>
    <property type="project" value="InterPro"/>
</dbReference>
<dbReference type="Proteomes" id="UP001153555">
    <property type="component" value="Unassembled WGS sequence"/>
</dbReference>
<dbReference type="GO" id="GO:0008270">
    <property type="term" value="F:zinc ion binding"/>
    <property type="evidence" value="ECO:0007669"/>
    <property type="project" value="InterPro"/>
</dbReference>
<sequence length="428" mass="48598">LWDCVLGTMSHDRMSVTRPPFLDGSNYSYWKSMMVIFLRSLGKGTWQAVENGWTLPLQENVPAETKGALYAIMSAVDPTRHKIIIQCTTAQEAWRILERQFEGTNAVKTSKLQRVSTELDEIRMREEETIDMYYAQFCDLVNRSAMLGEPVPEARQVQKLMRTLPDRFGIKITALQRFQRIQKLGIDDLLSELRTFEINHGFDSMRISKGKGLALKAKVRTSVAEDEESDEESFDPDETTKALTVLTNNVSKLKKFQKKRFQGNKSFESGRNQLQQFGEKRSSMQLSKSQNLNQGVEKDQCRECRGFGHFQKECPNFKKKNKTFKATWSDSSDDEEGESEKTENSNYSNNSAKCLLNEYNCFTSSVHLPDNVCLSSILALKSTSNSDWYFDSGCSRHMTGLRSNLTNIMPVSSSSVTFGDGAKNKVLG</sequence>
<dbReference type="Pfam" id="PF14223">
    <property type="entry name" value="Retrotran_gag_2"/>
    <property type="match status" value="1"/>
</dbReference>
<evidence type="ECO:0000313" key="4">
    <source>
        <dbReference type="Proteomes" id="UP001153555"/>
    </source>
</evidence>